<name>A0A6J0GC23_9PASS</name>
<keyword evidence="2" id="KW-1185">Reference proteome</keyword>
<gene>
    <name evidence="3" type="primary">LOC108492735</name>
</gene>
<dbReference type="GeneID" id="108492735"/>
<dbReference type="OrthoDB" id="10504646at2759"/>
<feature type="region of interest" description="Disordered" evidence="1">
    <location>
        <begin position="240"/>
        <end position="261"/>
    </location>
</feature>
<evidence type="ECO:0000313" key="2">
    <source>
        <dbReference type="Proteomes" id="UP000504624"/>
    </source>
</evidence>
<dbReference type="AlphaFoldDB" id="A0A6J0GC23"/>
<proteinExistence type="predicted"/>
<dbReference type="Proteomes" id="UP000504624">
    <property type="component" value="Unplaced"/>
</dbReference>
<dbReference type="RefSeq" id="XP_017660828.1">
    <property type="nucleotide sequence ID" value="XM_017805339.1"/>
</dbReference>
<sequence length="295" mass="33168">MRWVRGTHGCNWPLCCVSSQTGSSRNLEQLKPPVPPAVLWEERNEAEQIQVRVSGPHMECIYCTSAKPCAEYSSFTPGHFFSVHHCSSLLILDTNVLLSSLEVVSQARGTCTICLYNRFVQSQSAQCKSPPVCSKRKQHSNARTSAYNTRAWQTTFQLCLQHPNAFDPHSKYMNTILVMENIKDQRGKVVMGEVGAWLPWAGEALQLQYTCLYRESTASCHHSSPGERGQHCTWQEAPPQPRVLLEPPHMQSRTPNPSEHQALPQAELHPRGGHWQEVGEIWHAHSPQVAPLACD</sequence>
<reference evidence="3" key="1">
    <citation type="submission" date="2025-08" db="UniProtKB">
        <authorList>
            <consortium name="RefSeq"/>
        </authorList>
    </citation>
    <scope>IDENTIFICATION</scope>
</reference>
<accession>A0A6J0GC23</accession>
<evidence type="ECO:0000313" key="3">
    <source>
        <dbReference type="RefSeq" id="XP_017660828.1"/>
    </source>
</evidence>
<evidence type="ECO:0000256" key="1">
    <source>
        <dbReference type="SAM" id="MobiDB-lite"/>
    </source>
</evidence>
<protein>
    <submittedName>
        <fullName evidence="3">Uncharacterized protein LOC108492735 isoform X1</fullName>
    </submittedName>
</protein>
<organism evidence="2 3">
    <name type="scientific">Lepidothrix coronata</name>
    <name type="common">blue-crowned manakin</name>
    <dbReference type="NCBI Taxonomy" id="321398"/>
    <lineage>
        <taxon>Eukaryota</taxon>
        <taxon>Metazoa</taxon>
        <taxon>Chordata</taxon>
        <taxon>Craniata</taxon>
        <taxon>Vertebrata</taxon>
        <taxon>Euteleostomi</taxon>
        <taxon>Archelosauria</taxon>
        <taxon>Archosauria</taxon>
        <taxon>Dinosauria</taxon>
        <taxon>Saurischia</taxon>
        <taxon>Theropoda</taxon>
        <taxon>Coelurosauria</taxon>
        <taxon>Aves</taxon>
        <taxon>Neognathae</taxon>
        <taxon>Neoaves</taxon>
        <taxon>Telluraves</taxon>
        <taxon>Australaves</taxon>
        <taxon>Passeriformes</taxon>
        <taxon>Pipridae</taxon>
        <taxon>Lepidothrix</taxon>
    </lineage>
</organism>